<accession>A0A928WZX5</accession>
<name>A0A928WZX5_LEPEC</name>
<evidence type="ECO:0000313" key="3">
    <source>
        <dbReference type="Proteomes" id="UP000615026"/>
    </source>
</evidence>
<proteinExistence type="predicted"/>
<evidence type="ECO:0000313" key="2">
    <source>
        <dbReference type="EMBL" id="MBE9066459.1"/>
    </source>
</evidence>
<keyword evidence="3" id="KW-1185">Reference proteome</keyword>
<dbReference type="Proteomes" id="UP000615026">
    <property type="component" value="Unassembled WGS sequence"/>
</dbReference>
<protein>
    <submittedName>
        <fullName evidence="2">DUF4255 domain-containing protein</fullName>
    </submittedName>
</protein>
<dbReference type="RefSeq" id="WP_193992221.1">
    <property type="nucleotide sequence ID" value="NZ_JADEXP010000043.1"/>
</dbReference>
<dbReference type="InterPro" id="IPR025351">
    <property type="entry name" value="Pvc16_N"/>
</dbReference>
<feature type="domain" description="Pvc16 N-terminal" evidence="1">
    <location>
        <begin position="9"/>
        <end position="214"/>
    </location>
</feature>
<sequence>MALLDLYKVTRTLTDLLMYNIIKNIEPSLDPAIAPPGSELQVTAIPPEKVENPSNQLNFYLYHVAEDAYYKNALGPGSDIPNVAKTPMALNLFYILTSHHEIGPEVDPQFGAEQQQRLMGYALKTFHDFPVITDQTRIAYVDEMGMPQEKIFLADTELAGRDNSIEVILRPISPEDAIAFWGSEDTRTVRLSAYYEVRVILLEPEPPKTLPGLVLNLGTYLVQMGTPHLASSQSLVHFQLPARNGGTEQQIEAVPAQVTLNSSPSPADGHNRLVLRGTHLSAGLSRNLVLKNSIWAKLLPPDEPVDQTTVDLAQNPGWQIEFASDRIEVTLTPTLTHVRPDGTTIDLPVLPGFYSTFVQSVSAERVINNELKQIVATSNEIGFAIAPRLVSHGPPDGDGNIPIEVGDEFDLFDGNLAEDAIQVLVAGEVYARVLDSPPANPREFVVATPNQVLINPHLPVDEAVAYPLRLTVNGAESAPFWLEFGS</sequence>
<dbReference type="AlphaFoldDB" id="A0A928WZX5"/>
<dbReference type="EMBL" id="JADEXP010000043">
    <property type="protein sequence ID" value="MBE9066459.1"/>
    <property type="molecule type" value="Genomic_DNA"/>
</dbReference>
<dbReference type="Pfam" id="PF14065">
    <property type="entry name" value="Pvc16_N"/>
    <property type="match status" value="1"/>
</dbReference>
<organism evidence="2 3">
    <name type="scientific">Leptolyngbya cf. ectocarpi LEGE 11479</name>
    <dbReference type="NCBI Taxonomy" id="1828722"/>
    <lineage>
        <taxon>Bacteria</taxon>
        <taxon>Bacillati</taxon>
        <taxon>Cyanobacteriota</taxon>
        <taxon>Cyanophyceae</taxon>
        <taxon>Leptolyngbyales</taxon>
        <taxon>Leptolyngbyaceae</taxon>
        <taxon>Leptolyngbya group</taxon>
        <taxon>Leptolyngbya</taxon>
    </lineage>
</organism>
<gene>
    <name evidence="2" type="ORF">IQ260_07320</name>
</gene>
<evidence type="ECO:0000259" key="1">
    <source>
        <dbReference type="Pfam" id="PF14065"/>
    </source>
</evidence>
<reference evidence="2" key="1">
    <citation type="submission" date="2020-10" db="EMBL/GenBank/DDBJ databases">
        <authorList>
            <person name="Castelo-Branco R."/>
            <person name="Eusebio N."/>
            <person name="Adriana R."/>
            <person name="Vieira A."/>
            <person name="Brugerolle De Fraissinette N."/>
            <person name="Rezende De Castro R."/>
            <person name="Schneider M.P."/>
            <person name="Vasconcelos V."/>
            <person name="Leao P.N."/>
        </authorList>
    </citation>
    <scope>NUCLEOTIDE SEQUENCE</scope>
    <source>
        <strain evidence="2">LEGE 11479</strain>
    </source>
</reference>
<comment type="caution">
    <text evidence="2">The sequence shown here is derived from an EMBL/GenBank/DDBJ whole genome shotgun (WGS) entry which is preliminary data.</text>
</comment>